<dbReference type="EMBL" id="EQ973915">
    <property type="protein sequence ID" value="EEF38970.1"/>
    <property type="molecule type" value="Genomic_DNA"/>
</dbReference>
<dbReference type="AlphaFoldDB" id="B9SBM2"/>
<gene>
    <name evidence="1" type="ORF">RCOM_0342680</name>
</gene>
<dbReference type="InterPro" id="IPR032675">
    <property type="entry name" value="LRR_dom_sf"/>
</dbReference>
<organism evidence="1 2">
    <name type="scientific">Ricinus communis</name>
    <name type="common">Castor bean</name>
    <dbReference type="NCBI Taxonomy" id="3988"/>
    <lineage>
        <taxon>Eukaryota</taxon>
        <taxon>Viridiplantae</taxon>
        <taxon>Streptophyta</taxon>
        <taxon>Embryophyta</taxon>
        <taxon>Tracheophyta</taxon>
        <taxon>Spermatophyta</taxon>
        <taxon>Magnoliopsida</taxon>
        <taxon>eudicotyledons</taxon>
        <taxon>Gunneridae</taxon>
        <taxon>Pentapetalae</taxon>
        <taxon>rosids</taxon>
        <taxon>fabids</taxon>
        <taxon>Malpighiales</taxon>
        <taxon>Euphorbiaceae</taxon>
        <taxon>Acalyphoideae</taxon>
        <taxon>Acalypheae</taxon>
        <taxon>Ricinus</taxon>
    </lineage>
</organism>
<proteinExistence type="predicted"/>
<dbReference type="Proteomes" id="UP000008311">
    <property type="component" value="Unassembled WGS sequence"/>
</dbReference>
<sequence>MILSFLNSIQNLTSLEKLRIEGSRAKSLPDQLQGLTVLKHLSLKMLTGLEALQGVGGQPFVSSVA</sequence>
<reference evidence="2" key="1">
    <citation type="journal article" date="2010" name="Nat. Biotechnol.">
        <title>Draft genome sequence of the oilseed species Ricinus communis.</title>
        <authorList>
            <person name="Chan A.P."/>
            <person name="Crabtree J."/>
            <person name="Zhao Q."/>
            <person name="Lorenzi H."/>
            <person name="Orvis J."/>
            <person name="Puiu D."/>
            <person name="Melake-Berhan A."/>
            <person name="Jones K.M."/>
            <person name="Redman J."/>
            <person name="Chen G."/>
            <person name="Cahoon E.B."/>
            <person name="Gedil M."/>
            <person name="Stanke M."/>
            <person name="Haas B.J."/>
            <person name="Wortman J.R."/>
            <person name="Fraser-Liggett C.M."/>
            <person name="Ravel J."/>
            <person name="Rabinowicz P.D."/>
        </authorList>
    </citation>
    <scope>NUCLEOTIDE SEQUENCE [LARGE SCALE GENOMIC DNA]</scope>
    <source>
        <strain evidence="2">cv. Hale</strain>
    </source>
</reference>
<protein>
    <submittedName>
        <fullName evidence="1">Uncharacterized protein</fullName>
    </submittedName>
</protein>
<dbReference type="Gene3D" id="3.80.10.10">
    <property type="entry name" value="Ribonuclease Inhibitor"/>
    <property type="match status" value="1"/>
</dbReference>
<dbReference type="InParanoid" id="B9SBM2"/>
<evidence type="ECO:0000313" key="1">
    <source>
        <dbReference type="EMBL" id="EEF38970.1"/>
    </source>
</evidence>
<accession>B9SBM2</accession>
<name>B9SBM2_RICCO</name>
<keyword evidence="2" id="KW-1185">Reference proteome</keyword>
<evidence type="ECO:0000313" key="2">
    <source>
        <dbReference type="Proteomes" id="UP000008311"/>
    </source>
</evidence>
<dbReference type="SUPFAM" id="SSF52058">
    <property type="entry name" value="L domain-like"/>
    <property type="match status" value="1"/>
</dbReference>